<evidence type="ECO:0000259" key="3">
    <source>
        <dbReference type="PROSITE" id="PS50837"/>
    </source>
</evidence>
<dbReference type="PROSITE" id="PS50088">
    <property type="entry name" value="ANK_REPEAT"/>
    <property type="match status" value="10"/>
</dbReference>
<dbReference type="EMBL" id="CABFOC020000054">
    <property type="protein sequence ID" value="CAH0055187.1"/>
    <property type="molecule type" value="Genomic_DNA"/>
</dbReference>
<reference evidence="4" key="1">
    <citation type="submission" date="2021-10" db="EMBL/GenBank/DDBJ databases">
        <authorList>
            <person name="Piombo E."/>
        </authorList>
    </citation>
    <scope>NUCLEOTIDE SEQUENCE</scope>
</reference>
<accession>A0A9N9ZF41</accession>
<dbReference type="PROSITE" id="PS50297">
    <property type="entry name" value="ANK_REP_REGION"/>
    <property type="match status" value="7"/>
</dbReference>
<keyword evidence="2" id="KW-0040">ANK repeat</keyword>
<feature type="repeat" description="ANK" evidence="2">
    <location>
        <begin position="916"/>
        <end position="950"/>
    </location>
</feature>
<proteinExistence type="predicted"/>
<dbReference type="PANTHER" id="PTHR24118">
    <property type="entry name" value="POTE ANKYRIN DOMAIN"/>
    <property type="match status" value="1"/>
</dbReference>
<comment type="caution">
    <text evidence="4">The sequence shown here is derived from an EMBL/GenBank/DDBJ whole genome shotgun (WGS) entry which is preliminary data.</text>
</comment>
<dbReference type="InterPro" id="IPR002110">
    <property type="entry name" value="Ankyrin_rpt"/>
</dbReference>
<dbReference type="InterPro" id="IPR056884">
    <property type="entry name" value="NPHP3-like_N"/>
</dbReference>
<evidence type="ECO:0000313" key="4">
    <source>
        <dbReference type="EMBL" id="CAH0055187.1"/>
    </source>
</evidence>
<dbReference type="InterPro" id="IPR027417">
    <property type="entry name" value="P-loop_NTPase"/>
</dbReference>
<dbReference type="Gene3D" id="1.25.40.20">
    <property type="entry name" value="Ankyrin repeat-containing domain"/>
    <property type="match status" value="8"/>
</dbReference>
<sequence>MTSYEIDYVNSDSDVDAVMIDRDDVSNYNPEQILPQPADIIQKIRAWLRPTSYDIAGGEYRKHLASHVSGTGSWLTSSDTYKQWLEDDQHGLLWIKGIPGSGKSVMAASLIDGLAKASPGSPVVFFFFRQIIEANHQPEALLRDWMDQILTYSPPLQKKLNDYLESKRSIESVSMEDLWKDLYMAFSGLSNRVFCVADALDEMDKGNESFLQALATLGKWKPQKVKVLITSRPVPTIEGPLRAFQSHCLQIRLQENMVDIDIATFVQFTLSRSTIPQADWKTIMDAVPGRANGLFLYAKLAMDAFVEPGADVKTVLGHLPADLNVLYTDLLKEHSRRSGVADSVQRLILQAVTHSARPLRLLELAEMIKANNPDGKERDLKATKDLIRAACGPLLEILADETVSVIHHSFTEYLKGTTRSDGSGYPVLKMGPTHAQLAVACLRYLTSGSLKSIVVEEEEYNEDSDGDNWHMFQNPVPKDEVQLRLKHPFFEYAAVNWAHHIRRSEAAEQDQTDVNVLVRQFLDDERDMKAWLQIKWNALSRRAPQGVTKIHIAAKLGLCSYLEELTQTMEPDLPDATGRTPLWWAAHEGHEAAVYELIKAGANPDQPESVSGLKPLHEAANLNHHAVVSVLLEAGVDPLTPKTQENPGRRCGNAPVTVGHTPLMYACDNGHAESVGAFLPFLKDIETAHRALAWAARSAKSKVVARILQHPGVDVNKKVRGDTALYVACGTADVETIRCLLEAGADPRVQSLDSGDEFDSMGFLMPFAEKPNPNGQNCLHRLCESRSRGGHTADNRNAENLQTIFSLLVNAGADINQRDRWDRTPLHYAVSSPVLTRLLIQAGADANATDDSGAAPIHQVPSIDSMVVLIEEGHADINLAQKDGQTPLLKKLSAYHVETTLKFLEYGPDCSVTDRDGNGVFHLALDQWRTDADLLRALLKAGADPNAKNKAGLTPLLAMRRDFKPHLMDVLIEAGADINATDGKGRTVLFKLLSDTSASKEKYPVITQLIERGFSMHHRDRKGRTLLHEAIHCHDTNRHRSNEQSRFDFVRGLGLDLHAVDNGGNGLLHELAMSYRNHDSYSGPSLVSLWENLLDLGLDLEQVNHDGLTPLHILCSRASFSRFEQGVIMPIDVVISRTKDLDRVDNLGATPLHRAVILGEQHSKKLLDAGADPTKATHEGLTPLHLASRCRQSNVVGLLLDELRKRTPSSDSAVLGVDAAASDQHNSTPLYYACLSGRPETVSLLLDAGADPKKGHVFSACASFEDEDQLWNSGCQEDEIFNDQLPLRSRDTRRFPKRGGRYRQDSDTNSVETTRLEEILEMCVRNGLEEKHFDQLDLRFPKSGYISEAFYKGHDYIAMCLTAMRARNPAWSVEEAASVTGTGMVEEVLYNSSREARLESFGASGMIQPDRINQNHLLSFLRQKEWKFIEKMAHEGVEFLSAKTGVSNFTILVSHGYTSLAETVGDIVVQKGFESGDWHAFGDKSRPGLWFARRDISDPNKVAQNPLPLLIEATQRELPNLPMVKLLVEKFGVDINEMAYGRGYVGGKNMVGGNNSPLHSVARGDHWWQVHQALPYLLEAGANMNIRNQNGQTPLLTALKADGNWPGPFNGTAARLLIEAGADVNAVDNEGRSCLACARHDVGLVKLLISHGAVVTADSVLAAIDSRSVPMLQALLSGGASANIRAEKPSEEAIAAEMERRRNDMDGFGWALRPSVPPHEKYPLFHAGNTLETIKLPVTNKELRETETCIQLVQVLLEHGADPFGKFLMEEPSGPAASIYQEATVLHELFADGSLPEVYLRIPNLDVNRRDARGRTLLHAVCSGINYPDYVIGSYQQGEQAGDKTTVFQQLLSLGAEIEAVDSSSRNVLHLMIGTDRLHGFVEYDRFEASLAEVLKKAPHLMNQPDSSGETPLHTAVIRAASRGRPDIAEGLLKAGADHLTVTKKEDNLLHSLASSLRTEQTRDFFEDLVKRGVDINARNVRGETPLFTFCVNSKDKTDNFYSEKEKATEQLKAIPLMERLGADLFVKDNRGRGLLHAAAGASVDVFKQLMERGLDVMLEDEVQQTPIDVAAACGSKEILELFEKKI</sequence>
<protein>
    <recommendedName>
        <fullName evidence="3">NACHT domain-containing protein</fullName>
    </recommendedName>
</protein>
<dbReference type="PRINTS" id="PR01415">
    <property type="entry name" value="ANKYRIN"/>
</dbReference>
<feature type="repeat" description="ANK" evidence="2">
    <location>
        <begin position="1590"/>
        <end position="1629"/>
    </location>
</feature>
<feature type="repeat" description="ANK" evidence="2">
    <location>
        <begin position="1553"/>
        <end position="1589"/>
    </location>
</feature>
<dbReference type="SUPFAM" id="SSF52540">
    <property type="entry name" value="P-loop containing nucleoside triphosphate hydrolases"/>
    <property type="match status" value="1"/>
</dbReference>
<gene>
    <name evidence="4" type="ORF">CSOL1703_00017090</name>
</gene>
<dbReference type="Gene3D" id="3.40.50.300">
    <property type="entry name" value="P-loop containing nucleotide triphosphate hydrolases"/>
    <property type="match status" value="1"/>
</dbReference>
<dbReference type="PANTHER" id="PTHR24118:SF100">
    <property type="entry name" value="FYVE-TYPE DOMAIN-CONTAINING PROTEIN"/>
    <property type="match status" value="1"/>
</dbReference>
<dbReference type="InterPro" id="IPR036770">
    <property type="entry name" value="Ankyrin_rpt-contain_sf"/>
</dbReference>
<evidence type="ECO:0000313" key="5">
    <source>
        <dbReference type="Proteomes" id="UP000775872"/>
    </source>
</evidence>
<feature type="repeat" description="ANK" evidence="2">
    <location>
        <begin position="1225"/>
        <end position="1251"/>
    </location>
</feature>
<name>A0A9N9ZF41_9HYPO</name>
<feature type="repeat" description="ANK" evidence="2">
    <location>
        <begin position="577"/>
        <end position="609"/>
    </location>
</feature>
<dbReference type="Pfam" id="PF24883">
    <property type="entry name" value="NPHP3_N"/>
    <property type="match status" value="1"/>
</dbReference>
<feature type="repeat" description="ANK" evidence="2">
    <location>
        <begin position="951"/>
        <end position="983"/>
    </location>
</feature>
<dbReference type="Pfam" id="PF12796">
    <property type="entry name" value="Ank_2"/>
    <property type="match status" value="4"/>
</dbReference>
<organism evidence="4 5">
    <name type="scientific">Clonostachys solani</name>
    <dbReference type="NCBI Taxonomy" id="160281"/>
    <lineage>
        <taxon>Eukaryota</taxon>
        <taxon>Fungi</taxon>
        <taxon>Dikarya</taxon>
        <taxon>Ascomycota</taxon>
        <taxon>Pezizomycotina</taxon>
        <taxon>Sordariomycetes</taxon>
        <taxon>Hypocreomycetidae</taxon>
        <taxon>Hypocreales</taxon>
        <taxon>Bionectriaceae</taxon>
        <taxon>Clonostachys</taxon>
    </lineage>
</organism>
<feature type="repeat" description="ANK" evidence="2">
    <location>
        <begin position="720"/>
        <end position="752"/>
    </location>
</feature>
<feature type="repeat" description="ANK" evidence="2">
    <location>
        <begin position="1179"/>
        <end position="1201"/>
    </location>
</feature>
<evidence type="ECO:0000256" key="1">
    <source>
        <dbReference type="ARBA" id="ARBA00022737"/>
    </source>
</evidence>
<feature type="domain" description="NACHT" evidence="3">
    <location>
        <begin position="91"/>
        <end position="233"/>
    </location>
</feature>
<feature type="repeat" description="ANK" evidence="2">
    <location>
        <begin position="1908"/>
        <end position="1938"/>
    </location>
</feature>
<dbReference type="SMART" id="SM00248">
    <property type="entry name" value="ANK"/>
    <property type="match status" value="21"/>
</dbReference>
<dbReference type="PROSITE" id="PS50837">
    <property type="entry name" value="NACHT"/>
    <property type="match status" value="1"/>
</dbReference>
<evidence type="ECO:0000256" key="2">
    <source>
        <dbReference type="PROSITE-ProRule" id="PRU00023"/>
    </source>
</evidence>
<dbReference type="Pfam" id="PF00023">
    <property type="entry name" value="Ank"/>
    <property type="match status" value="2"/>
</dbReference>
<dbReference type="Proteomes" id="UP000775872">
    <property type="component" value="Unassembled WGS sequence"/>
</dbReference>
<keyword evidence="5" id="KW-1185">Reference proteome</keyword>
<dbReference type="SUPFAM" id="SSF48403">
    <property type="entry name" value="Ankyrin repeat"/>
    <property type="match status" value="5"/>
</dbReference>
<keyword evidence="1" id="KW-0677">Repeat</keyword>
<dbReference type="InterPro" id="IPR007111">
    <property type="entry name" value="NACHT_NTPase"/>
</dbReference>
<dbReference type="OrthoDB" id="21416at2759"/>
<feature type="repeat" description="ANK" evidence="2">
    <location>
        <begin position="611"/>
        <end position="637"/>
    </location>
</feature>